<accession>A0ACB8Z6U8</accession>
<protein>
    <submittedName>
        <fullName evidence="1">Uncharacterized protein</fullName>
    </submittedName>
</protein>
<gene>
    <name evidence="1" type="ORF">L6452_33027</name>
</gene>
<organism evidence="1 2">
    <name type="scientific">Arctium lappa</name>
    <name type="common">Greater burdock</name>
    <name type="synonym">Lappa major</name>
    <dbReference type="NCBI Taxonomy" id="4217"/>
    <lineage>
        <taxon>Eukaryota</taxon>
        <taxon>Viridiplantae</taxon>
        <taxon>Streptophyta</taxon>
        <taxon>Embryophyta</taxon>
        <taxon>Tracheophyta</taxon>
        <taxon>Spermatophyta</taxon>
        <taxon>Magnoliopsida</taxon>
        <taxon>eudicotyledons</taxon>
        <taxon>Gunneridae</taxon>
        <taxon>Pentapetalae</taxon>
        <taxon>asterids</taxon>
        <taxon>campanulids</taxon>
        <taxon>Asterales</taxon>
        <taxon>Asteraceae</taxon>
        <taxon>Carduoideae</taxon>
        <taxon>Cardueae</taxon>
        <taxon>Arctiinae</taxon>
        <taxon>Arctium</taxon>
    </lineage>
</organism>
<evidence type="ECO:0000313" key="1">
    <source>
        <dbReference type="EMBL" id="KAI3693196.1"/>
    </source>
</evidence>
<dbReference type="Proteomes" id="UP001055879">
    <property type="component" value="Linkage Group LG11"/>
</dbReference>
<comment type="caution">
    <text evidence="1">The sequence shown here is derived from an EMBL/GenBank/DDBJ whole genome shotgun (WGS) entry which is preliminary data.</text>
</comment>
<evidence type="ECO:0000313" key="2">
    <source>
        <dbReference type="Proteomes" id="UP001055879"/>
    </source>
</evidence>
<reference evidence="2" key="1">
    <citation type="journal article" date="2022" name="Mol. Ecol. Resour.">
        <title>The genomes of chicory, endive, great burdock and yacon provide insights into Asteraceae palaeo-polyploidization history and plant inulin production.</title>
        <authorList>
            <person name="Fan W."/>
            <person name="Wang S."/>
            <person name="Wang H."/>
            <person name="Wang A."/>
            <person name="Jiang F."/>
            <person name="Liu H."/>
            <person name="Zhao H."/>
            <person name="Xu D."/>
            <person name="Zhang Y."/>
        </authorList>
    </citation>
    <scope>NUCLEOTIDE SEQUENCE [LARGE SCALE GENOMIC DNA]</scope>
    <source>
        <strain evidence="2">cv. Niubang</strain>
    </source>
</reference>
<sequence length="228" mass="26596">MTSITQQSSPLPLLNPRTTSTFSFKSAMNTIKNYFIKPWNSTAMLSDDPIPHIAWEHLLMVYSTLCYAFVFALFGGFSHIFFNNGGWTTAVGFIGTSWWISRIKPWMEIRRVILLMAAAYFLGVTLGPLINLFIEMDQRNWLQMWFTVPFHLLWISLLCYFFDYPLSDLLYVYLLVLLLIVHMKMHSQEAIFLTARHNEESYYVSTTVAFFTDFPARTITFFMHNGTN</sequence>
<name>A0ACB8Z6U8_ARCLA</name>
<reference evidence="1 2" key="2">
    <citation type="journal article" date="2022" name="Mol. Ecol. Resour.">
        <title>The genomes of chicory, endive, great burdock and yacon provide insights into Asteraceae paleo-polyploidization history and plant inulin production.</title>
        <authorList>
            <person name="Fan W."/>
            <person name="Wang S."/>
            <person name="Wang H."/>
            <person name="Wang A."/>
            <person name="Jiang F."/>
            <person name="Liu H."/>
            <person name="Zhao H."/>
            <person name="Xu D."/>
            <person name="Zhang Y."/>
        </authorList>
    </citation>
    <scope>NUCLEOTIDE SEQUENCE [LARGE SCALE GENOMIC DNA]</scope>
    <source>
        <strain evidence="2">cv. Niubang</strain>
    </source>
</reference>
<keyword evidence="2" id="KW-1185">Reference proteome</keyword>
<proteinExistence type="predicted"/>
<dbReference type="EMBL" id="CM042057">
    <property type="protein sequence ID" value="KAI3693196.1"/>
    <property type="molecule type" value="Genomic_DNA"/>
</dbReference>